<sequence length="270" mass="28638">MYRNVVAIISGGASGLGAATASYLARNGARVMVADLPQAQEHFLKMEARSNDNNSNGSLKFSQADVRSEDDISSALDMVDEEFGEQVNVAVNCAGVAPARKTLSQKIAEDGSVTTRLHSLEEFSKTMQVNTVGTFNLARMAADRMAQRPADDNGLRGVIINTASVAAYDGQIGQVAYASSKGGVVGMTLPMARDLAAVGIRVMTIAPGLFMTPLLAGLPEKVHKDLVKNVPCPNRLGDPIYYAQLVGSIITNPYLNGEVIRLDGALRMPP</sequence>
<comment type="catalytic activity">
    <reaction evidence="9">
        <text>(3S)-3-hydroxybutanoyl-CoA + NAD(+) = acetoacetyl-CoA + NADH + H(+)</text>
        <dbReference type="Rhea" id="RHEA:30799"/>
        <dbReference type="ChEBI" id="CHEBI:15378"/>
        <dbReference type="ChEBI" id="CHEBI:57286"/>
        <dbReference type="ChEBI" id="CHEBI:57316"/>
        <dbReference type="ChEBI" id="CHEBI:57540"/>
        <dbReference type="ChEBI" id="CHEBI:57945"/>
    </reaction>
    <physiologicalReaction direction="left-to-right" evidence="9">
        <dbReference type="Rhea" id="RHEA:30800"/>
    </physiologicalReaction>
    <physiologicalReaction direction="right-to-left" evidence="9">
        <dbReference type="Rhea" id="RHEA:30801"/>
    </physiologicalReaction>
</comment>
<evidence type="ECO:0000256" key="8">
    <source>
        <dbReference type="ARBA" id="ARBA00050927"/>
    </source>
</evidence>
<proteinExistence type="inferred from homology"/>
<dbReference type="GO" id="GO:0004303">
    <property type="term" value="F:estradiol 17-beta-dehydrogenase [NAD(P)+] activity"/>
    <property type="evidence" value="ECO:0007669"/>
    <property type="project" value="UniProtKB-EC"/>
</dbReference>
<dbReference type="InterPro" id="IPR002347">
    <property type="entry name" value="SDR_fam"/>
</dbReference>
<comment type="catalytic activity">
    <reaction evidence="6">
        <text>5alpha-androstane-3alpha,17beta-diol + NAD(+) = 17beta-hydroxy-5alpha-androstan-3-one + NADH + H(+)</text>
        <dbReference type="Rhea" id="RHEA:42004"/>
        <dbReference type="ChEBI" id="CHEBI:15378"/>
        <dbReference type="ChEBI" id="CHEBI:16330"/>
        <dbReference type="ChEBI" id="CHEBI:36713"/>
        <dbReference type="ChEBI" id="CHEBI:57540"/>
        <dbReference type="ChEBI" id="CHEBI:57945"/>
        <dbReference type="EC" id="1.1.1.53"/>
    </reaction>
    <physiologicalReaction direction="right-to-left" evidence="6">
        <dbReference type="Rhea" id="RHEA:42006"/>
    </physiologicalReaction>
</comment>
<comment type="catalytic activity">
    <reaction evidence="11">
        <text>ursodeoxycholate + NAD(+) = 7-oxolithocholate + NADH + H(+)</text>
        <dbReference type="Rhea" id="RHEA:42028"/>
        <dbReference type="ChEBI" id="CHEBI:15378"/>
        <dbReference type="ChEBI" id="CHEBI:57540"/>
        <dbReference type="ChEBI" id="CHEBI:57945"/>
        <dbReference type="ChEBI" id="CHEBI:78604"/>
        <dbReference type="ChEBI" id="CHEBI:78605"/>
    </reaction>
    <physiologicalReaction direction="left-to-right" evidence="11">
        <dbReference type="Rhea" id="RHEA:42029"/>
    </physiologicalReaction>
</comment>
<evidence type="ECO:0000256" key="2">
    <source>
        <dbReference type="ARBA" id="ARBA00023002"/>
    </source>
</evidence>
<comment type="catalytic activity">
    <reaction evidence="14">
        <text>11-dehydrocorticosterone + NAD(+) = pregn-4-ene-3,11,20,21-tetraone + NADH + H(+)</text>
        <dbReference type="Rhea" id="RHEA:42020"/>
        <dbReference type="ChEBI" id="CHEBI:15378"/>
        <dbReference type="ChEBI" id="CHEBI:57540"/>
        <dbReference type="ChEBI" id="CHEBI:57945"/>
        <dbReference type="ChEBI" id="CHEBI:78600"/>
        <dbReference type="ChEBI" id="CHEBI:78601"/>
    </reaction>
    <physiologicalReaction direction="left-to-right" evidence="14">
        <dbReference type="Rhea" id="RHEA:42021"/>
    </physiologicalReaction>
</comment>
<comment type="catalytic activity">
    <reaction evidence="7">
        <text>17beta-hydroxy-5alpha-androstan-3-one + NAD(+) = 5alpha-androstan-3,17-dione + NADH + H(+)</text>
        <dbReference type="Rhea" id="RHEA:41992"/>
        <dbReference type="ChEBI" id="CHEBI:15378"/>
        <dbReference type="ChEBI" id="CHEBI:15994"/>
        <dbReference type="ChEBI" id="CHEBI:16330"/>
        <dbReference type="ChEBI" id="CHEBI:57540"/>
        <dbReference type="ChEBI" id="CHEBI:57945"/>
    </reaction>
    <physiologicalReaction direction="left-to-right" evidence="7">
        <dbReference type="Rhea" id="RHEA:41993"/>
    </physiologicalReaction>
</comment>
<evidence type="ECO:0000256" key="1">
    <source>
        <dbReference type="ARBA" id="ARBA00006484"/>
    </source>
</evidence>
<comment type="catalytic activity">
    <reaction evidence="5">
        <text>a (3S)-3-hydroxyacyl-CoA + NAD(+) = a 3-oxoacyl-CoA + NADH + H(+)</text>
        <dbReference type="Rhea" id="RHEA:22432"/>
        <dbReference type="ChEBI" id="CHEBI:15378"/>
        <dbReference type="ChEBI" id="CHEBI:57318"/>
        <dbReference type="ChEBI" id="CHEBI:57540"/>
        <dbReference type="ChEBI" id="CHEBI:57945"/>
        <dbReference type="ChEBI" id="CHEBI:90726"/>
        <dbReference type="EC" id="1.1.1.35"/>
    </reaction>
    <physiologicalReaction direction="left-to-right" evidence="5">
        <dbReference type="Rhea" id="RHEA:22433"/>
    </physiologicalReaction>
    <physiologicalReaction direction="right-to-left" evidence="5">
        <dbReference type="Rhea" id="RHEA:22434"/>
    </physiologicalReaction>
</comment>
<comment type="caution">
    <text evidence="20">The sequence shown here is derived from an EMBL/GenBank/DDBJ whole genome shotgun (WGS) entry which is preliminary data.</text>
</comment>
<dbReference type="InterPro" id="IPR020904">
    <property type="entry name" value="Sc_DH/Rdtase_CS"/>
</dbReference>
<evidence type="ECO:0000256" key="10">
    <source>
        <dbReference type="ARBA" id="ARBA00051637"/>
    </source>
</evidence>
<evidence type="ECO:0000256" key="19">
    <source>
        <dbReference type="RuleBase" id="RU000363"/>
    </source>
</evidence>
<evidence type="ECO:0000256" key="4">
    <source>
        <dbReference type="ARBA" id="ARBA00049381"/>
    </source>
</evidence>
<dbReference type="GO" id="GO:0003857">
    <property type="term" value="F:(3S)-3-hydroxyacyl-CoA dehydrogenase (NAD+) activity"/>
    <property type="evidence" value="ECO:0007669"/>
    <property type="project" value="UniProtKB-EC"/>
</dbReference>
<evidence type="ECO:0000256" key="12">
    <source>
        <dbReference type="ARBA" id="ARBA00052095"/>
    </source>
</evidence>
<keyword evidence="21" id="KW-1185">Reference proteome</keyword>
<comment type="catalytic activity">
    <reaction evidence="8">
        <text>cortisol + NAD(+) = 11beta,17alpha-dihydroxypregn-4-ene-3,20,21-trione + NADH + H(+)</text>
        <dbReference type="Rhea" id="RHEA:42012"/>
        <dbReference type="ChEBI" id="CHEBI:15378"/>
        <dbReference type="ChEBI" id="CHEBI:17650"/>
        <dbReference type="ChEBI" id="CHEBI:57540"/>
        <dbReference type="ChEBI" id="CHEBI:57945"/>
        <dbReference type="ChEBI" id="CHEBI:78595"/>
    </reaction>
    <physiologicalReaction direction="left-to-right" evidence="8">
        <dbReference type="Rhea" id="RHEA:42013"/>
    </physiologicalReaction>
</comment>
<dbReference type="Pfam" id="PF00106">
    <property type="entry name" value="adh_short"/>
    <property type="match status" value="1"/>
</dbReference>
<evidence type="ECO:0000256" key="9">
    <source>
        <dbReference type="ARBA" id="ARBA00051004"/>
    </source>
</evidence>
<dbReference type="GO" id="GO:0047044">
    <property type="term" value="F:androstan-3-alpha,17-beta-diol dehydrogenase (NAD+) activity"/>
    <property type="evidence" value="ECO:0007669"/>
    <property type="project" value="UniProtKB-EC"/>
</dbReference>
<dbReference type="PROSITE" id="PS00061">
    <property type="entry name" value="ADH_SHORT"/>
    <property type="match status" value="1"/>
</dbReference>
<evidence type="ECO:0000256" key="3">
    <source>
        <dbReference type="ARBA" id="ARBA00024071"/>
    </source>
</evidence>
<dbReference type="Gene3D" id="3.40.50.720">
    <property type="entry name" value="NAD(P)-binding Rossmann-like Domain"/>
    <property type="match status" value="1"/>
</dbReference>
<keyword evidence="2 20" id="KW-0560">Oxidoreductase</keyword>
<accession>A0AAD8Y0Y6</accession>
<dbReference type="AlphaFoldDB" id="A0AAD8Y0Y6"/>
<dbReference type="InterPro" id="IPR036291">
    <property type="entry name" value="NAD(P)-bd_dom_sf"/>
</dbReference>
<dbReference type="PRINTS" id="PR00080">
    <property type="entry name" value="SDRFAMILY"/>
</dbReference>
<dbReference type="PRINTS" id="PR00081">
    <property type="entry name" value="GDHRDH"/>
</dbReference>
<evidence type="ECO:0000313" key="20">
    <source>
        <dbReference type="EMBL" id="KAK1737194.1"/>
    </source>
</evidence>
<dbReference type="PANTHER" id="PTHR43658:SF8">
    <property type="entry name" value="17-BETA-HYDROXYSTEROID DEHYDROGENASE 14-RELATED"/>
    <property type="match status" value="1"/>
</dbReference>
<dbReference type="Proteomes" id="UP001224775">
    <property type="component" value="Unassembled WGS sequence"/>
</dbReference>
<dbReference type="EC" id="1.1.1.53" evidence="3"/>
<gene>
    <name evidence="20" type="ORF">QTG54_012061</name>
</gene>
<name>A0AAD8Y0Y6_9STRA</name>
<dbReference type="FunFam" id="3.40.50.720:FF:000215">
    <property type="entry name" value="3-hydroxyacyl-CoA dehydrogenase type-2"/>
    <property type="match status" value="1"/>
</dbReference>
<organism evidence="20 21">
    <name type="scientific">Skeletonema marinoi</name>
    <dbReference type="NCBI Taxonomy" id="267567"/>
    <lineage>
        <taxon>Eukaryota</taxon>
        <taxon>Sar</taxon>
        <taxon>Stramenopiles</taxon>
        <taxon>Ochrophyta</taxon>
        <taxon>Bacillariophyta</taxon>
        <taxon>Coscinodiscophyceae</taxon>
        <taxon>Thalassiosirophycidae</taxon>
        <taxon>Thalassiosirales</taxon>
        <taxon>Skeletonemataceae</taxon>
        <taxon>Skeletonema</taxon>
        <taxon>Skeletonema marinoi-dohrnii complex</taxon>
    </lineage>
</organism>
<comment type="catalytic activity">
    <reaction evidence="12">
        <text>5alpha-pregnan-20beta-ol-3-one + NAD(+) = 5alpha-pregnane-3,20-dione + NADH + H(+)</text>
        <dbReference type="Rhea" id="RHEA:42008"/>
        <dbReference type="ChEBI" id="CHEBI:15378"/>
        <dbReference type="ChEBI" id="CHEBI:28952"/>
        <dbReference type="ChEBI" id="CHEBI:57540"/>
        <dbReference type="ChEBI" id="CHEBI:57945"/>
        <dbReference type="ChEBI" id="CHEBI:78594"/>
    </reaction>
    <physiologicalReaction direction="left-to-right" evidence="12">
        <dbReference type="Rhea" id="RHEA:42009"/>
    </physiologicalReaction>
</comment>
<evidence type="ECO:0000256" key="7">
    <source>
        <dbReference type="ARBA" id="ARBA00050435"/>
    </source>
</evidence>
<dbReference type="EMBL" id="JATAAI010000026">
    <property type="protein sequence ID" value="KAK1737194.1"/>
    <property type="molecule type" value="Genomic_DNA"/>
</dbReference>
<evidence type="ECO:0000256" key="13">
    <source>
        <dbReference type="ARBA" id="ARBA00052417"/>
    </source>
</evidence>
<evidence type="ECO:0000256" key="14">
    <source>
        <dbReference type="ARBA" id="ARBA00052668"/>
    </source>
</evidence>
<reference evidence="20" key="1">
    <citation type="submission" date="2023-06" db="EMBL/GenBank/DDBJ databases">
        <title>Survivors Of The Sea: Transcriptome response of Skeletonema marinoi to long-term dormancy.</title>
        <authorList>
            <person name="Pinder M.I.M."/>
            <person name="Kourtchenko O."/>
            <person name="Robertson E.K."/>
            <person name="Larsson T."/>
            <person name="Maumus F."/>
            <person name="Osuna-Cruz C.M."/>
            <person name="Vancaester E."/>
            <person name="Stenow R."/>
            <person name="Vandepoele K."/>
            <person name="Ploug H."/>
            <person name="Bruchert V."/>
            <person name="Godhe A."/>
            <person name="Topel M."/>
        </authorList>
    </citation>
    <scope>NUCLEOTIDE SEQUENCE</scope>
    <source>
        <strain evidence="20">R05AC</strain>
    </source>
</reference>
<evidence type="ECO:0000256" key="15">
    <source>
        <dbReference type="ARBA" id="ARBA00072938"/>
    </source>
</evidence>
<protein>
    <recommendedName>
        <fullName evidence="15">3-hydroxyacyl-CoA dehydrogenase type-2</fullName>
        <ecNumber evidence="3">1.1.1.53</ecNumber>
    </recommendedName>
    <alternativeName>
        <fullName evidence="17">3-hydroxyacyl-CoA dehydrogenase type II</fullName>
    </alternativeName>
    <alternativeName>
        <fullName evidence="18">Mitochondrial ribonuclease P protein 2</fullName>
    </alternativeName>
    <alternativeName>
        <fullName evidence="16">Type II HADH</fullName>
    </alternativeName>
</protein>
<comment type="catalytic activity">
    <reaction evidence="13">
        <text>cortisone + NAD(+) = 17alpha-hydroxypregn-4-en-3,11,20-trione-21-al + NADH + H(+)</text>
        <dbReference type="Rhea" id="RHEA:42016"/>
        <dbReference type="ChEBI" id="CHEBI:15378"/>
        <dbReference type="ChEBI" id="CHEBI:16962"/>
        <dbReference type="ChEBI" id="CHEBI:57540"/>
        <dbReference type="ChEBI" id="CHEBI:57945"/>
        <dbReference type="ChEBI" id="CHEBI:78596"/>
    </reaction>
    <physiologicalReaction direction="left-to-right" evidence="13">
        <dbReference type="Rhea" id="RHEA:42017"/>
    </physiologicalReaction>
</comment>
<evidence type="ECO:0000256" key="16">
    <source>
        <dbReference type="ARBA" id="ARBA00079624"/>
    </source>
</evidence>
<evidence type="ECO:0000256" key="5">
    <source>
        <dbReference type="ARBA" id="ARBA00050141"/>
    </source>
</evidence>
<evidence type="ECO:0000256" key="18">
    <source>
        <dbReference type="ARBA" id="ARBA00082399"/>
    </source>
</evidence>
<comment type="catalytic activity">
    <reaction evidence="4">
        <text>17beta-estradiol + NAD(+) = estrone + NADH + H(+)</text>
        <dbReference type="Rhea" id="RHEA:24612"/>
        <dbReference type="ChEBI" id="CHEBI:15378"/>
        <dbReference type="ChEBI" id="CHEBI:16469"/>
        <dbReference type="ChEBI" id="CHEBI:17263"/>
        <dbReference type="ChEBI" id="CHEBI:57540"/>
        <dbReference type="ChEBI" id="CHEBI:57945"/>
        <dbReference type="EC" id="1.1.1.62"/>
    </reaction>
    <physiologicalReaction direction="left-to-right" evidence="4">
        <dbReference type="Rhea" id="RHEA:24613"/>
    </physiologicalReaction>
</comment>
<dbReference type="SUPFAM" id="SSF51735">
    <property type="entry name" value="NAD(P)-binding Rossmann-fold domains"/>
    <property type="match status" value="1"/>
</dbReference>
<evidence type="ECO:0000256" key="17">
    <source>
        <dbReference type="ARBA" id="ARBA00082293"/>
    </source>
</evidence>
<dbReference type="PANTHER" id="PTHR43658">
    <property type="entry name" value="SHORT-CHAIN DEHYDROGENASE/REDUCTASE"/>
    <property type="match status" value="1"/>
</dbReference>
<comment type="catalytic activity">
    <reaction evidence="10">
        <text>3beta,7beta-dihydroxy-5beta-cholan-24-oate + NAD(+) = 3beta-hydroxy-7-oxo-5beta-cholan-24-oate + NADH + H(+)</text>
        <dbReference type="Rhea" id="RHEA:42024"/>
        <dbReference type="ChEBI" id="CHEBI:15378"/>
        <dbReference type="ChEBI" id="CHEBI:57540"/>
        <dbReference type="ChEBI" id="CHEBI:57945"/>
        <dbReference type="ChEBI" id="CHEBI:78602"/>
        <dbReference type="ChEBI" id="CHEBI:78603"/>
    </reaction>
    <physiologicalReaction direction="left-to-right" evidence="10">
        <dbReference type="Rhea" id="RHEA:42025"/>
    </physiologicalReaction>
</comment>
<evidence type="ECO:0000256" key="11">
    <source>
        <dbReference type="ARBA" id="ARBA00051831"/>
    </source>
</evidence>
<evidence type="ECO:0000313" key="21">
    <source>
        <dbReference type="Proteomes" id="UP001224775"/>
    </source>
</evidence>
<comment type="similarity">
    <text evidence="1 19">Belongs to the short-chain dehydrogenases/reductases (SDR) family.</text>
</comment>
<evidence type="ECO:0000256" key="6">
    <source>
        <dbReference type="ARBA" id="ARBA00050365"/>
    </source>
</evidence>